<dbReference type="EMBL" id="NITY01000011">
    <property type="protein sequence ID" value="PHM39285.1"/>
    <property type="molecule type" value="Genomic_DNA"/>
</dbReference>
<name>A0A1I3WNV2_9GAMM</name>
<keyword evidence="4" id="KW-1185">Reference proteome</keyword>
<organism evidence="2 3">
    <name type="scientific">Xenorhabdus mauleonii</name>
    <dbReference type="NCBI Taxonomy" id="351675"/>
    <lineage>
        <taxon>Bacteria</taxon>
        <taxon>Pseudomonadati</taxon>
        <taxon>Pseudomonadota</taxon>
        <taxon>Gammaproteobacteria</taxon>
        <taxon>Enterobacterales</taxon>
        <taxon>Morganellaceae</taxon>
        <taxon>Xenorhabdus</taxon>
    </lineage>
</organism>
<accession>A0A1I3WNV2</accession>
<evidence type="ECO:0000313" key="4">
    <source>
        <dbReference type="Proteomes" id="UP000224607"/>
    </source>
</evidence>
<dbReference type="AlphaFoldDB" id="A0A1I3WNV2"/>
<gene>
    <name evidence="2" type="ORF">SAMN05421680_12824</name>
    <name evidence="1" type="ORF">Xmau_02889</name>
</gene>
<dbReference type="Pfam" id="PF03245">
    <property type="entry name" value="Phage_lysis"/>
    <property type="match status" value="1"/>
</dbReference>
<evidence type="ECO:0000313" key="3">
    <source>
        <dbReference type="Proteomes" id="UP000198919"/>
    </source>
</evidence>
<dbReference type="GO" id="GO:0044659">
    <property type="term" value="P:viral release from host cell by cytolysis"/>
    <property type="evidence" value="ECO:0007669"/>
    <property type="project" value="InterPro"/>
</dbReference>
<sequence>MGLVSVRRGIVAMKNLIVALIIALSVTAFSTYHYYVKYNRQLEIHEDKITEIVQLTDTINYQNTHIEMLHELDIKHTQELTHAKTEIDTLRADVAAGRRKLRIKANCPVREASSSGSVGTPTTVELTGEAGSAVLDIREGIINDRAKLRYLQDYINTECRGNNGKSTP</sequence>
<evidence type="ECO:0000313" key="1">
    <source>
        <dbReference type="EMBL" id="PHM39285.1"/>
    </source>
</evidence>
<evidence type="ECO:0000313" key="2">
    <source>
        <dbReference type="EMBL" id="SFK08863.1"/>
    </source>
</evidence>
<dbReference type="InterPro" id="IPR004929">
    <property type="entry name" value="I-spanin"/>
</dbReference>
<protein>
    <submittedName>
        <fullName evidence="1 2">Peptidase</fullName>
    </submittedName>
</protein>
<reference evidence="3" key="1">
    <citation type="submission" date="2016-10" db="EMBL/GenBank/DDBJ databases">
        <authorList>
            <person name="Varghese N."/>
            <person name="Submissions S."/>
        </authorList>
    </citation>
    <scope>NUCLEOTIDE SEQUENCE [LARGE SCALE GENOMIC DNA]</scope>
    <source>
        <strain evidence="3">DSM 17908</strain>
    </source>
</reference>
<proteinExistence type="predicted"/>
<reference evidence="1 4" key="3">
    <citation type="journal article" date="2017" name="Nat. Microbiol.">
        <title>Natural product diversity associated with the nematode symbionts Photorhabdus and Xenorhabdus.</title>
        <authorList>
            <person name="Tobias N.J."/>
            <person name="Wolff H."/>
            <person name="Djahanschiri B."/>
            <person name="Grundmann F."/>
            <person name="Kronenwerth M."/>
            <person name="Shi Y.M."/>
            <person name="Simonyi S."/>
            <person name="Grun P."/>
            <person name="Shapiro-Ilan D."/>
            <person name="Pidot S.J."/>
            <person name="Stinear T.P."/>
            <person name="Ebersberger I."/>
            <person name="Bode H.B."/>
        </authorList>
    </citation>
    <scope>NUCLEOTIDE SEQUENCE [LARGE SCALE GENOMIC DNA]</scope>
    <source>
        <strain evidence="1 4">DSM 17908</strain>
    </source>
</reference>
<dbReference type="Proteomes" id="UP000224607">
    <property type="component" value="Unassembled WGS sequence"/>
</dbReference>
<dbReference type="Proteomes" id="UP000198919">
    <property type="component" value="Unassembled WGS sequence"/>
</dbReference>
<dbReference type="STRING" id="351675.SAMN05421680_12824"/>
<dbReference type="EMBL" id="FORG01000028">
    <property type="protein sequence ID" value="SFK08863.1"/>
    <property type="molecule type" value="Genomic_DNA"/>
</dbReference>
<reference evidence="2" key="2">
    <citation type="submission" date="2016-10" db="EMBL/GenBank/DDBJ databases">
        <authorList>
            <person name="de Groot N.N."/>
        </authorList>
    </citation>
    <scope>NUCLEOTIDE SEQUENCE [LARGE SCALE GENOMIC DNA]</scope>
    <source>
        <strain evidence="2">DSM 17908</strain>
    </source>
</reference>